<dbReference type="OrthoDB" id="4361376at2759"/>
<evidence type="ECO:0000313" key="1">
    <source>
        <dbReference type="EMBL" id="KAJ5113151.1"/>
    </source>
</evidence>
<name>A0A9W9G6X4_9EURO</name>
<keyword evidence="2" id="KW-1185">Reference proteome</keyword>
<dbReference type="Proteomes" id="UP001149165">
    <property type="component" value="Unassembled WGS sequence"/>
</dbReference>
<proteinExistence type="predicted"/>
<comment type="caution">
    <text evidence="1">The sequence shown here is derived from an EMBL/GenBank/DDBJ whole genome shotgun (WGS) entry which is preliminary data.</text>
</comment>
<dbReference type="EMBL" id="JAPQKH010000002">
    <property type="protein sequence ID" value="KAJ5113151.1"/>
    <property type="molecule type" value="Genomic_DNA"/>
</dbReference>
<sequence length="103" mass="11446">MPVQFIRDPHQVGEAISGSDLKPTIIHYWNPAMGDESPFLSMFHDADEQIGSQVSLYVVESGFINPPHSTDELPLTALYDNGKEKQTAPFHPDLVQDLINQAV</sequence>
<reference evidence="1" key="2">
    <citation type="journal article" date="2023" name="IMA Fungus">
        <title>Comparative genomic study of the Penicillium genus elucidates a diverse pangenome and 15 lateral gene transfer events.</title>
        <authorList>
            <person name="Petersen C."/>
            <person name="Sorensen T."/>
            <person name="Nielsen M.R."/>
            <person name="Sondergaard T.E."/>
            <person name="Sorensen J.L."/>
            <person name="Fitzpatrick D.A."/>
            <person name="Frisvad J.C."/>
            <person name="Nielsen K.L."/>
        </authorList>
    </citation>
    <scope>NUCLEOTIDE SEQUENCE</scope>
    <source>
        <strain evidence="1">IBT 30069</strain>
    </source>
</reference>
<organism evidence="1 2">
    <name type="scientific">Penicillium angulare</name>
    <dbReference type="NCBI Taxonomy" id="116970"/>
    <lineage>
        <taxon>Eukaryota</taxon>
        <taxon>Fungi</taxon>
        <taxon>Dikarya</taxon>
        <taxon>Ascomycota</taxon>
        <taxon>Pezizomycotina</taxon>
        <taxon>Eurotiomycetes</taxon>
        <taxon>Eurotiomycetidae</taxon>
        <taxon>Eurotiales</taxon>
        <taxon>Aspergillaceae</taxon>
        <taxon>Penicillium</taxon>
    </lineage>
</organism>
<reference evidence="1" key="1">
    <citation type="submission" date="2022-11" db="EMBL/GenBank/DDBJ databases">
        <authorList>
            <person name="Petersen C."/>
        </authorList>
    </citation>
    <scope>NUCLEOTIDE SEQUENCE</scope>
    <source>
        <strain evidence="1">IBT 30069</strain>
    </source>
</reference>
<evidence type="ECO:0000313" key="2">
    <source>
        <dbReference type="Proteomes" id="UP001149165"/>
    </source>
</evidence>
<dbReference type="AlphaFoldDB" id="A0A9W9G6X4"/>
<gene>
    <name evidence="1" type="ORF">N7456_001685</name>
</gene>
<protein>
    <submittedName>
        <fullName evidence="1">Uncharacterized protein</fullName>
    </submittedName>
</protein>
<accession>A0A9W9G6X4</accession>